<evidence type="ECO:0000313" key="2">
    <source>
        <dbReference type="Proteomes" id="UP000243525"/>
    </source>
</evidence>
<reference evidence="1 2" key="1">
    <citation type="submission" date="2018-04" db="EMBL/GenBank/DDBJ databases">
        <title>Genomic Encyclopedia of Archaeal and Bacterial Type Strains, Phase II (KMG-II): from individual species to whole genera.</title>
        <authorList>
            <person name="Goeker M."/>
        </authorList>
    </citation>
    <scope>NUCLEOTIDE SEQUENCE [LARGE SCALE GENOMIC DNA]</scope>
    <source>
        <strain evidence="1 2">DSM 28823</strain>
    </source>
</reference>
<evidence type="ECO:0000313" key="1">
    <source>
        <dbReference type="EMBL" id="PTN02626.1"/>
    </source>
</evidence>
<gene>
    <name evidence="1" type="ORF">C8N47_1387</name>
</gene>
<accession>A0A2T5BT66</accession>
<comment type="caution">
    <text evidence="1">The sequence shown here is derived from an EMBL/GenBank/DDBJ whole genome shotgun (WGS) entry which is preliminary data.</text>
</comment>
<dbReference type="Proteomes" id="UP000243525">
    <property type="component" value="Unassembled WGS sequence"/>
</dbReference>
<proteinExistence type="predicted"/>
<dbReference type="EMBL" id="QAAD01000038">
    <property type="protein sequence ID" value="PTN02626.1"/>
    <property type="molecule type" value="Genomic_DNA"/>
</dbReference>
<protein>
    <submittedName>
        <fullName evidence="1">Uncharacterized protein</fullName>
    </submittedName>
</protein>
<organism evidence="1 2">
    <name type="scientific">Mangrovibacterium marinum</name>
    <dbReference type="NCBI Taxonomy" id="1639118"/>
    <lineage>
        <taxon>Bacteria</taxon>
        <taxon>Pseudomonadati</taxon>
        <taxon>Bacteroidota</taxon>
        <taxon>Bacteroidia</taxon>
        <taxon>Marinilabiliales</taxon>
        <taxon>Prolixibacteraceae</taxon>
        <taxon>Mangrovibacterium</taxon>
    </lineage>
</organism>
<sequence length="50" mass="5975">MIILRHNALPFYLFFESSRSMPASATAIYNDYKENDYINVRLQAQHWPLQ</sequence>
<name>A0A2T5BT66_9BACT</name>
<dbReference type="AlphaFoldDB" id="A0A2T5BT66"/>
<keyword evidence="2" id="KW-1185">Reference proteome</keyword>